<reference evidence="1 2" key="1">
    <citation type="submission" date="2018-07" db="EMBL/GenBank/DDBJ databases">
        <title>Mechanisms of high-level aminoglycoside resistance among Gram-negative pathogens in Brazil.</title>
        <authorList>
            <person name="Ballaben A.S."/>
            <person name="Darini A.L.C."/>
            <person name="Doi Y."/>
        </authorList>
    </citation>
    <scope>NUCLEOTIDE SEQUENCE [LARGE SCALE GENOMIC DNA]</scope>
    <source>
        <strain evidence="1 2">B2-305</strain>
    </source>
</reference>
<gene>
    <name evidence="1" type="ORF">DT376_43695</name>
</gene>
<protein>
    <submittedName>
        <fullName evidence="1">Pyruvate dehydrogenase (Acetyl-transferring) E1 component subunit alpha</fullName>
    </submittedName>
</protein>
<evidence type="ECO:0000313" key="1">
    <source>
        <dbReference type="EMBL" id="RCI66701.1"/>
    </source>
</evidence>
<sequence>AAQAPQALFEHVYARWPAVLEEQREQLLERAARRQGGAEHE</sequence>
<evidence type="ECO:0000313" key="2">
    <source>
        <dbReference type="Proteomes" id="UP000253594"/>
    </source>
</evidence>
<dbReference type="AlphaFoldDB" id="A0A367LU78"/>
<comment type="caution">
    <text evidence="1">The sequence shown here is derived from an EMBL/GenBank/DDBJ whole genome shotgun (WGS) entry which is preliminary data.</text>
</comment>
<proteinExistence type="predicted"/>
<dbReference type="Proteomes" id="UP000253594">
    <property type="component" value="Unassembled WGS sequence"/>
</dbReference>
<feature type="non-terminal residue" evidence="1">
    <location>
        <position position="1"/>
    </location>
</feature>
<name>A0A367LU78_PSEAI</name>
<dbReference type="EMBL" id="QORE01003829">
    <property type="protein sequence ID" value="RCI66701.1"/>
    <property type="molecule type" value="Genomic_DNA"/>
</dbReference>
<keyword evidence="1" id="KW-0670">Pyruvate</keyword>
<accession>A0A367LU78</accession>
<organism evidence="1 2">
    <name type="scientific">Pseudomonas aeruginosa</name>
    <dbReference type="NCBI Taxonomy" id="287"/>
    <lineage>
        <taxon>Bacteria</taxon>
        <taxon>Pseudomonadati</taxon>
        <taxon>Pseudomonadota</taxon>
        <taxon>Gammaproteobacteria</taxon>
        <taxon>Pseudomonadales</taxon>
        <taxon>Pseudomonadaceae</taxon>
        <taxon>Pseudomonas</taxon>
    </lineage>
</organism>